<gene>
    <name evidence="1" type="ORF">RCL2_003014600</name>
</gene>
<dbReference type="EMBL" id="BLAL01000334">
    <property type="protein sequence ID" value="GET03830.1"/>
    <property type="molecule type" value="Genomic_DNA"/>
</dbReference>
<dbReference type="Proteomes" id="UP000615446">
    <property type="component" value="Unassembled WGS sequence"/>
</dbReference>
<proteinExistence type="predicted"/>
<dbReference type="OrthoDB" id="2307928at2759"/>
<protein>
    <submittedName>
        <fullName evidence="1">Uncharacterized protein</fullName>
    </submittedName>
</protein>
<evidence type="ECO:0000313" key="1">
    <source>
        <dbReference type="EMBL" id="GET03830.1"/>
    </source>
</evidence>
<name>A0A8H3MJA5_9GLOM</name>
<comment type="caution">
    <text evidence="1">The sequence shown here is derived from an EMBL/GenBank/DDBJ whole genome shotgun (WGS) entry which is preliminary data.</text>
</comment>
<sequence length="145" mass="16887">MVLSDADQSHFENFPTSSYIAKKLLRIVKQEKTYAVCPDCNTLYKVLDLQNVLNAEFKFKGSVRKPKMLFPVPSLKTQIISMYQHPRFVDLLQKLITRINLLNLYTDIYNGEVWKTFPSSLNNSDTRFFTNKTADSKLRIMINLD</sequence>
<accession>A0A8H3MJA5</accession>
<dbReference type="AlphaFoldDB" id="A0A8H3MJA5"/>
<evidence type="ECO:0000313" key="2">
    <source>
        <dbReference type="Proteomes" id="UP000615446"/>
    </source>
</evidence>
<reference evidence="1" key="1">
    <citation type="submission" date="2019-10" db="EMBL/GenBank/DDBJ databases">
        <title>Conservation and host-specific expression of non-tandemly repeated heterogenous ribosome RNA gene in arbuscular mycorrhizal fungi.</title>
        <authorList>
            <person name="Maeda T."/>
            <person name="Kobayashi Y."/>
            <person name="Nakagawa T."/>
            <person name="Ezawa T."/>
            <person name="Yamaguchi K."/>
            <person name="Bino T."/>
            <person name="Nishimoto Y."/>
            <person name="Shigenobu S."/>
            <person name="Kawaguchi M."/>
        </authorList>
    </citation>
    <scope>NUCLEOTIDE SEQUENCE</scope>
    <source>
        <strain evidence="1">HR1</strain>
    </source>
</reference>
<organism evidence="1 2">
    <name type="scientific">Rhizophagus clarus</name>
    <dbReference type="NCBI Taxonomy" id="94130"/>
    <lineage>
        <taxon>Eukaryota</taxon>
        <taxon>Fungi</taxon>
        <taxon>Fungi incertae sedis</taxon>
        <taxon>Mucoromycota</taxon>
        <taxon>Glomeromycotina</taxon>
        <taxon>Glomeromycetes</taxon>
        <taxon>Glomerales</taxon>
        <taxon>Glomeraceae</taxon>
        <taxon>Rhizophagus</taxon>
    </lineage>
</organism>